<proteinExistence type="predicted"/>
<accession>A0A8S5VG94</accession>
<reference evidence="1" key="1">
    <citation type="journal article" date="2021" name="Proc. Natl. Acad. Sci. U.S.A.">
        <title>A Catalog of Tens of Thousands of Viruses from Human Metagenomes Reveals Hidden Associations with Chronic Diseases.</title>
        <authorList>
            <person name="Tisza M.J."/>
            <person name="Buck C.B."/>
        </authorList>
    </citation>
    <scope>NUCLEOTIDE SEQUENCE</scope>
    <source>
        <strain evidence="1">CtkfK18</strain>
    </source>
</reference>
<sequence>MYKPINSKEAVEDARKQQKSPLFVCNYDGSLARRNPGKDCNQTWYSVSRDPKPSDKAKPANMKHPFIKHLIGLTNGEMDLDLMYKSCMRYEIDEDPEVSLYDSITIKDRGKTIKTTVGRLMLNKCMLFPVANHPKFSFLNEVCNWKKLSKIWRKAVNYALEGSLTQDDVLDLIESSNEFGLRLSTVVNASINEDMMNPDDEFTEFRDKTIAAAKKEFEKHGDYAILEKAENEVVEFAKKHFKDNDMAELYDSANKAKWGNDFKNLNIVMGSMPDLSGGKPVYIDNALVDGIDKSFLPNITNVAMIGAMDRGLNTAYAGTIYKDLSHGLNHIQGLTHDCGTTEGKMFKSDDEFDYVNRYIIENGESILVTMDNVHKYVGKTVKMRYPLTCKEKNGHFCRKCLGEFIFKALQQDTIPIGVYISEVGSNLLNVLMQSTHNLGSKMFRIKDFNKYVYPAGADLFEHKIDPITDMEKVYCKTDIKWILPVSAIEAVDTYYKVLAHGSILDSGDGKQHTIVFGSDVSTTPTEIIRPKPSEGEDEPLDKHVIFCYKKGDCFLNTVNSVRSNMTVYRMLKVFLGGNLSNLVPVETHLDTLKNNFLANVDLGAADLSLEILVASLARDADNPKKPARETGSKKYIFASLYELAVMGGTFNAVFGPDAGKALMITLAKSEQEQTETVSPLEKALRS</sequence>
<organism evidence="1">
    <name type="scientific">Myoviridae sp. ctkfK18</name>
    <dbReference type="NCBI Taxonomy" id="2825165"/>
    <lineage>
        <taxon>Viruses</taxon>
        <taxon>Duplodnaviria</taxon>
        <taxon>Heunggongvirae</taxon>
        <taxon>Uroviricota</taxon>
        <taxon>Caudoviricetes</taxon>
    </lineage>
</organism>
<name>A0A8S5VG94_9CAUD</name>
<keyword evidence="1" id="KW-0240">DNA-directed RNA polymerase</keyword>
<keyword evidence="1" id="KW-0804">Transcription</keyword>
<protein>
    <submittedName>
        <fullName evidence="1">DNA-directed RNA polymerase subunit beta</fullName>
    </submittedName>
</protein>
<evidence type="ECO:0000313" key="1">
    <source>
        <dbReference type="EMBL" id="DAG05773.1"/>
    </source>
</evidence>
<dbReference type="EMBL" id="BK016265">
    <property type="protein sequence ID" value="DAG05773.1"/>
    <property type="molecule type" value="Genomic_DNA"/>
</dbReference>
<dbReference type="GO" id="GO:0000428">
    <property type="term" value="C:DNA-directed RNA polymerase complex"/>
    <property type="evidence" value="ECO:0007669"/>
    <property type="project" value="UniProtKB-KW"/>
</dbReference>